<dbReference type="EMBL" id="BAABGL010000011">
    <property type="protein sequence ID" value="GAA4390778.1"/>
    <property type="molecule type" value="Genomic_DNA"/>
</dbReference>
<evidence type="ECO:0000313" key="6">
    <source>
        <dbReference type="Proteomes" id="UP001500642"/>
    </source>
</evidence>
<accession>A0ABP8JH46</accession>
<dbReference type="InterPro" id="IPR018389">
    <property type="entry name" value="DctP_fam"/>
</dbReference>
<dbReference type="PANTHER" id="PTHR33376:SF7">
    <property type="entry name" value="C4-DICARBOXYLATE-BINDING PROTEIN DCTB"/>
    <property type="match status" value="1"/>
</dbReference>
<sequence>MKRTMKNRALVLAPSAAALSLVLGACAGSAGNGGGSGSEAEGYAFGASQEDVDTAIADLDPVELVFQASSASPESIVAKSNIAFAEAVEERSGGKITLDVVWGQAIAGYSEVDDALADGRVDISYTQPMYEPTEYSGNDRLIAASGALPQSPMVGELISNAVLADLAWQSDQITEDFESKGLTPLLPTTPNNGYYSLCTEPGTDLQDYNGRQVRIGAAPHATLAEKLGASPVSLEYVEAYEALQRNTIDCSFTPFNAAVQAGFHEVAPHVGYATDEGMPKGWGSYAAGMNYQSLPLPYQQIIFDSLQQVVQEGLALAVDTNYLGVKGAKENGGEVAEYGPEATEVIVETNDELMADVVEGGVLGDDFEGRMGESLDKWTGVVEELGYEDGGTTADMDTWYTEGDVDFAPIAERLFEDVVAPHRPE</sequence>
<feature type="chain" id="PRO_5047319623" description="TRAP-type C4-dicarboxylate transport system, substrate-binding protein" evidence="4">
    <location>
        <begin position="28"/>
        <end position="425"/>
    </location>
</feature>
<feature type="signal peptide" evidence="4">
    <location>
        <begin position="1"/>
        <end position="27"/>
    </location>
</feature>
<dbReference type="RefSeq" id="WP_345031502.1">
    <property type="nucleotide sequence ID" value="NZ_BAABGL010000011.1"/>
</dbReference>
<comment type="similarity">
    <text evidence="1">Belongs to the bacterial solute-binding protein 7 family.</text>
</comment>
<organism evidence="5 6">
    <name type="scientific">Brevibacterium pityocampae</name>
    <dbReference type="NCBI Taxonomy" id="506594"/>
    <lineage>
        <taxon>Bacteria</taxon>
        <taxon>Bacillati</taxon>
        <taxon>Actinomycetota</taxon>
        <taxon>Actinomycetes</taxon>
        <taxon>Micrococcales</taxon>
        <taxon>Brevibacteriaceae</taxon>
        <taxon>Brevibacterium</taxon>
    </lineage>
</organism>
<evidence type="ECO:0000256" key="1">
    <source>
        <dbReference type="ARBA" id="ARBA00009023"/>
    </source>
</evidence>
<name>A0ABP8JH46_9MICO</name>
<keyword evidence="6" id="KW-1185">Reference proteome</keyword>
<dbReference type="InterPro" id="IPR038404">
    <property type="entry name" value="TRAP_DctP_sf"/>
</dbReference>
<evidence type="ECO:0000256" key="3">
    <source>
        <dbReference type="ARBA" id="ARBA00022729"/>
    </source>
</evidence>
<evidence type="ECO:0000256" key="2">
    <source>
        <dbReference type="ARBA" id="ARBA00022448"/>
    </source>
</evidence>
<dbReference type="Gene3D" id="3.40.190.170">
    <property type="entry name" value="Bacterial extracellular solute-binding protein, family 7"/>
    <property type="match status" value="1"/>
</dbReference>
<comment type="caution">
    <text evidence="5">The sequence shown here is derived from an EMBL/GenBank/DDBJ whole genome shotgun (WGS) entry which is preliminary data.</text>
</comment>
<dbReference type="PROSITE" id="PS51257">
    <property type="entry name" value="PROKAR_LIPOPROTEIN"/>
    <property type="match status" value="1"/>
</dbReference>
<keyword evidence="3 4" id="KW-0732">Signal</keyword>
<dbReference type="Proteomes" id="UP001500642">
    <property type="component" value="Unassembled WGS sequence"/>
</dbReference>
<dbReference type="PANTHER" id="PTHR33376">
    <property type="match status" value="1"/>
</dbReference>
<gene>
    <name evidence="5" type="ORF">GCM10023167_17580</name>
</gene>
<proteinExistence type="inferred from homology"/>
<dbReference type="Pfam" id="PF03480">
    <property type="entry name" value="DctP"/>
    <property type="match status" value="1"/>
</dbReference>
<evidence type="ECO:0008006" key="7">
    <source>
        <dbReference type="Google" id="ProtNLM"/>
    </source>
</evidence>
<evidence type="ECO:0000256" key="4">
    <source>
        <dbReference type="SAM" id="SignalP"/>
    </source>
</evidence>
<reference evidence="6" key="1">
    <citation type="journal article" date="2019" name="Int. J. Syst. Evol. Microbiol.">
        <title>The Global Catalogue of Microorganisms (GCM) 10K type strain sequencing project: providing services to taxonomists for standard genome sequencing and annotation.</title>
        <authorList>
            <consortium name="The Broad Institute Genomics Platform"/>
            <consortium name="The Broad Institute Genome Sequencing Center for Infectious Disease"/>
            <person name="Wu L."/>
            <person name="Ma J."/>
        </authorList>
    </citation>
    <scope>NUCLEOTIDE SEQUENCE [LARGE SCALE GENOMIC DNA]</scope>
    <source>
        <strain evidence="6">JCM 17808</strain>
    </source>
</reference>
<keyword evidence="2" id="KW-0813">Transport</keyword>
<protein>
    <recommendedName>
        <fullName evidence="7">TRAP-type C4-dicarboxylate transport system, substrate-binding protein</fullName>
    </recommendedName>
</protein>
<evidence type="ECO:0000313" key="5">
    <source>
        <dbReference type="EMBL" id="GAA4390778.1"/>
    </source>
</evidence>